<organism evidence="2 3">
    <name type="scientific">Eumeta variegata</name>
    <name type="common">Bagworm moth</name>
    <name type="synonym">Eumeta japonica</name>
    <dbReference type="NCBI Taxonomy" id="151549"/>
    <lineage>
        <taxon>Eukaryota</taxon>
        <taxon>Metazoa</taxon>
        <taxon>Ecdysozoa</taxon>
        <taxon>Arthropoda</taxon>
        <taxon>Hexapoda</taxon>
        <taxon>Insecta</taxon>
        <taxon>Pterygota</taxon>
        <taxon>Neoptera</taxon>
        <taxon>Endopterygota</taxon>
        <taxon>Lepidoptera</taxon>
        <taxon>Glossata</taxon>
        <taxon>Ditrysia</taxon>
        <taxon>Tineoidea</taxon>
        <taxon>Psychidae</taxon>
        <taxon>Oiketicinae</taxon>
        <taxon>Eumeta</taxon>
    </lineage>
</organism>
<feature type="region of interest" description="Disordered" evidence="1">
    <location>
        <begin position="39"/>
        <end position="58"/>
    </location>
</feature>
<evidence type="ECO:0000313" key="3">
    <source>
        <dbReference type="Proteomes" id="UP000299102"/>
    </source>
</evidence>
<name>A0A4C1UNF3_EUMVA</name>
<accession>A0A4C1UNF3</accession>
<dbReference type="EMBL" id="BGZK01000201">
    <property type="protein sequence ID" value="GBP27971.1"/>
    <property type="molecule type" value="Genomic_DNA"/>
</dbReference>
<evidence type="ECO:0000256" key="1">
    <source>
        <dbReference type="SAM" id="MobiDB-lite"/>
    </source>
</evidence>
<protein>
    <submittedName>
        <fullName evidence="2">Uncharacterized protein</fullName>
    </submittedName>
</protein>
<gene>
    <name evidence="2" type="ORF">EVAR_83602_1</name>
</gene>
<keyword evidence="3" id="KW-1185">Reference proteome</keyword>
<reference evidence="2 3" key="1">
    <citation type="journal article" date="2019" name="Commun. Biol.">
        <title>The bagworm genome reveals a unique fibroin gene that provides high tensile strength.</title>
        <authorList>
            <person name="Kono N."/>
            <person name="Nakamura H."/>
            <person name="Ohtoshi R."/>
            <person name="Tomita M."/>
            <person name="Numata K."/>
            <person name="Arakawa K."/>
        </authorList>
    </citation>
    <scope>NUCLEOTIDE SEQUENCE [LARGE SCALE GENOMIC DNA]</scope>
</reference>
<comment type="caution">
    <text evidence="2">The sequence shown here is derived from an EMBL/GenBank/DDBJ whole genome shotgun (WGS) entry which is preliminary data.</text>
</comment>
<sequence>MTCQRPTIVSHHIGIPVTLIALFHDAWDGVTETSRIELSRAGAGSGKSEKYSAPPRPPPCACRLSANFIFGRADDGPRPYAKGYGYSRIGAARPIGIEVTF</sequence>
<evidence type="ECO:0000313" key="2">
    <source>
        <dbReference type="EMBL" id="GBP27971.1"/>
    </source>
</evidence>
<dbReference type="AlphaFoldDB" id="A0A4C1UNF3"/>
<dbReference type="Proteomes" id="UP000299102">
    <property type="component" value="Unassembled WGS sequence"/>
</dbReference>
<proteinExistence type="predicted"/>